<keyword evidence="1" id="KW-0812">Transmembrane</keyword>
<dbReference type="Proteomes" id="UP000615446">
    <property type="component" value="Unassembled WGS sequence"/>
</dbReference>
<feature type="transmembrane region" description="Helical" evidence="1">
    <location>
        <begin position="71"/>
        <end position="91"/>
    </location>
</feature>
<dbReference type="OrthoDB" id="2355659at2759"/>
<feature type="transmembrane region" description="Helical" evidence="1">
    <location>
        <begin position="111"/>
        <end position="132"/>
    </location>
</feature>
<evidence type="ECO:0000313" key="3">
    <source>
        <dbReference type="Proteomes" id="UP000615446"/>
    </source>
</evidence>
<gene>
    <name evidence="2" type="ORF">RCL2_002385300</name>
</gene>
<name>A0A8H3QZ13_9GLOM</name>
<comment type="caution">
    <text evidence="2">The sequence shown here is derived from an EMBL/GenBank/DDBJ whole genome shotgun (WGS) entry which is preliminary data.</text>
</comment>
<accession>A0A8H3QZ13</accession>
<evidence type="ECO:0000313" key="2">
    <source>
        <dbReference type="EMBL" id="GES97266.1"/>
    </source>
</evidence>
<evidence type="ECO:0000256" key="1">
    <source>
        <dbReference type="SAM" id="Phobius"/>
    </source>
</evidence>
<organism evidence="2 3">
    <name type="scientific">Rhizophagus clarus</name>
    <dbReference type="NCBI Taxonomy" id="94130"/>
    <lineage>
        <taxon>Eukaryota</taxon>
        <taxon>Fungi</taxon>
        <taxon>Fungi incertae sedis</taxon>
        <taxon>Mucoromycota</taxon>
        <taxon>Glomeromycotina</taxon>
        <taxon>Glomeromycetes</taxon>
        <taxon>Glomerales</taxon>
        <taxon>Glomeraceae</taxon>
        <taxon>Rhizophagus</taxon>
    </lineage>
</organism>
<keyword evidence="1" id="KW-1133">Transmembrane helix</keyword>
<dbReference type="EMBL" id="BLAL01000257">
    <property type="protein sequence ID" value="GES97266.1"/>
    <property type="molecule type" value="Genomic_DNA"/>
</dbReference>
<keyword evidence="1" id="KW-0472">Membrane</keyword>
<dbReference type="AlphaFoldDB" id="A0A8H3QZ13"/>
<sequence length="177" mass="19804">MLKKCCCCIDLRSGTITLAFLSLTSNLSVAFSGDYSASSTIFFIILSIISLIGFIGALKNDAKMVEAFARIYWYTVILGFMLTALVAFLLFSSDPKETCKRMIDNHETNMDLETCVSSIITTYILVMVFLGVKNLIELHFAYAVWAYYQKLQEETGERLINNNEISPPSYGTNQIPA</sequence>
<reference evidence="2" key="1">
    <citation type="submission" date="2019-10" db="EMBL/GenBank/DDBJ databases">
        <title>Conservation and host-specific expression of non-tandemly repeated heterogenous ribosome RNA gene in arbuscular mycorrhizal fungi.</title>
        <authorList>
            <person name="Maeda T."/>
            <person name="Kobayashi Y."/>
            <person name="Nakagawa T."/>
            <person name="Ezawa T."/>
            <person name="Yamaguchi K."/>
            <person name="Bino T."/>
            <person name="Nishimoto Y."/>
            <person name="Shigenobu S."/>
            <person name="Kawaguchi M."/>
        </authorList>
    </citation>
    <scope>NUCLEOTIDE SEQUENCE</scope>
    <source>
        <strain evidence="2">HR1</strain>
    </source>
</reference>
<protein>
    <submittedName>
        <fullName evidence="2">Uncharacterized protein</fullName>
    </submittedName>
</protein>
<feature type="transmembrane region" description="Helical" evidence="1">
    <location>
        <begin position="40"/>
        <end position="59"/>
    </location>
</feature>
<proteinExistence type="predicted"/>